<evidence type="ECO:0000256" key="1">
    <source>
        <dbReference type="ARBA" id="ARBA00022729"/>
    </source>
</evidence>
<evidence type="ECO:0000256" key="2">
    <source>
        <dbReference type="SAM" id="MobiDB-lite"/>
    </source>
</evidence>
<dbReference type="InterPro" id="IPR051477">
    <property type="entry name" value="Expansin_CellWall"/>
</dbReference>
<feature type="signal peptide" evidence="3">
    <location>
        <begin position="1"/>
        <end position="18"/>
    </location>
</feature>
<feature type="region of interest" description="Disordered" evidence="2">
    <location>
        <begin position="70"/>
        <end position="192"/>
    </location>
</feature>
<feature type="compositionally biased region" description="Pro residues" evidence="2">
    <location>
        <begin position="114"/>
        <end position="146"/>
    </location>
</feature>
<sequence>MKASTVLASLLFGSIAAAAPVDKRALVYKTEVVTEVVVIYTTVYGDEPTPTPSAVSSTSAAAFYEQKKPVPTSTPAALPAYTPAPAPSAPAPSAPASSAPAPPVYTPPVQEQPKPSPSPSPKPEPQPEPQSEPQPEPSQAPAPAPQPEEVYTPAPAPTPTPTPTPSPSPAPAPAPAPAKYPTTESSSSGGEVHQNVDITVYDNTGAAGACGEPLTDDMMVVAIAKGAWNAKGGSTYDVMTGASSNPWCGAKINIEYEGKKCEATIMDLCPGCEGLYDIDLSRAAWKALGITETTRLKANWSLA</sequence>
<organism evidence="4 5">
    <name type="scientific">Cochliobolus carbonum (strain 26-R-13)</name>
    <name type="common">Maize leaf spot fungus</name>
    <name type="synonym">Bipolaris zeicola</name>
    <dbReference type="NCBI Taxonomy" id="930089"/>
    <lineage>
        <taxon>Eukaryota</taxon>
        <taxon>Fungi</taxon>
        <taxon>Dikarya</taxon>
        <taxon>Ascomycota</taxon>
        <taxon>Pezizomycotina</taxon>
        <taxon>Dothideomycetes</taxon>
        <taxon>Pleosporomycetidae</taxon>
        <taxon>Pleosporales</taxon>
        <taxon>Pleosporineae</taxon>
        <taxon>Pleosporaceae</taxon>
        <taxon>Bipolaris</taxon>
    </lineage>
</organism>
<dbReference type="OrthoDB" id="406505at2759"/>
<dbReference type="HOGENOM" id="CLU_956800_0_0_1"/>
<dbReference type="EMBL" id="KI964664">
    <property type="protein sequence ID" value="EUC31394.1"/>
    <property type="molecule type" value="Genomic_DNA"/>
</dbReference>
<dbReference type="GeneID" id="19148771"/>
<reference evidence="4 5" key="1">
    <citation type="journal article" date="2013" name="PLoS Genet.">
        <title>Comparative genome structure, secondary metabolite, and effector coding capacity across Cochliobolus pathogens.</title>
        <authorList>
            <person name="Condon B.J."/>
            <person name="Leng Y."/>
            <person name="Wu D."/>
            <person name="Bushley K.E."/>
            <person name="Ohm R.A."/>
            <person name="Otillar R."/>
            <person name="Martin J."/>
            <person name="Schackwitz W."/>
            <person name="Grimwood J."/>
            <person name="MohdZainudin N."/>
            <person name="Xue C."/>
            <person name="Wang R."/>
            <person name="Manning V.A."/>
            <person name="Dhillon B."/>
            <person name="Tu Z.J."/>
            <person name="Steffenson B.J."/>
            <person name="Salamov A."/>
            <person name="Sun H."/>
            <person name="Lowry S."/>
            <person name="LaButti K."/>
            <person name="Han J."/>
            <person name="Copeland A."/>
            <person name="Lindquist E."/>
            <person name="Barry K."/>
            <person name="Schmutz J."/>
            <person name="Baker S.E."/>
            <person name="Ciuffetti L.M."/>
            <person name="Grigoriev I.V."/>
            <person name="Zhong S."/>
            <person name="Turgeon B.G."/>
        </authorList>
    </citation>
    <scope>NUCLEOTIDE SEQUENCE [LARGE SCALE GENOMIC DNA]</scope>
    <source>
        <strain evidence="4 5">26-R-13</strain>
    </source>
</reference>
<evidence type="ECO:0008006" key="6">
    <source>
        <dbReference type="Google" id="ProtNLM"/>
    </source>
</evidence>
<name>W6Y7T5_COCC2</name>
<dbReference type="Gene3D" id="2.40.40.10">
    <property type="entry name" value="RlpA-like domain"/>
    <property type="match status" value="1"/>
</dbReference>
<dbReference type="InterPro" id="IPR036908">
    <property type="entry name" value="RlpA-like_sf"/>
</dbReference>
<feature type="compositionally biased region" description="Pro residues" evidence="2">
    <location>
        <begin position="154"/>
        <end position="178"/>
    </location>
</feature>
<evidence type="ECO:0000313" key="5">
    <source>
        <dbReference type="Proteomes" id="UP000053841"/>
    </source>
</evidence>
<dbReference type="PANTHER" id="PTHR31836">
    <property type="match status" value="1"/>
</dbReference>
<feature type="compositionally biased region" description="Pro residues" evidence="2">
    <location>
        <begin position="82"/>
        <end position="93"/>
    </location>
</feature>
<evidence type="ECO:0000313" key="4">
    <source>
        <dbReference type="EMBL" id="EUC31394.1"/>
    </source>
</evidence>
<dbReference type="eggNOG" id="ENOG502S2E4">
    <property type="taxonomic scope" value="Eukaryota"/>
</dbReference>
<proteinExistence type="predicted"/>
<dbReference type="SUPFAM" id="SSF50685">
    <property type="entry name" value="Barwin-like endoglucanases"/>
    <property type="match status" value="1"/>
</dbReference>
<keyword evidence="1 3" id="KW-0732">Signal</keyword>
<feature type="compositionally biased region" description="Low complexity" evidence="2">
    <location>
        <begin position="71"/>
        <end position="81"/>
    </location>
</feature>
<dbReference type="CDD" id="cd22191">
    <property type="entry name" value="DPBB_RlpA_EXP_N-like"/>
    <property type="match status" value="1"/>
</dbReference>
<dbReference type="AlphaFoldDB" id="W6Y7T5"/>
<gene>
    <name evidence="4" type="ORF">COCCADRAFT_38488</name>
</gene>
<protein>
    <recommendedName>
        <fullName evidence="6">RlpA-like protein double-psi beta-barrel domain-containing protein</fullName>
    </recommendedName>
</protein>
<dbReference type="STRING" id="930089.W6Y7T5"/>
<dbReference type="PANTHER" id="PTHR31836:SF28">
    <property type="entry name" value="SRCR DOMAIN-CONTAINING PROTEIN-RELATED"/>
    <property type="match status" value="1"/>
</dbReference>
<feature type="chain" id="PRO_5004885393" description="RlpA-like protein double-psi beta-barrel domain-containing protein" evidence="3">
    <location>
        <begin position="19"/>
        <end position="303"/>
    </location>
</feature>
<evidence type="ECO:0000256" key="3">
    <source>
        <dbReference type="SAM" id="SignalP"/>
    </source>
</evidence>
<dbReference type="Proteomes" id="UP000053841">
    <property type="component" value="Unassembled WGS sequence"/>
</dbReference>
<accession>W6Y7T5</accession>
<dbReference type="KEGG" id="bze:COCCADRAFT_38488"/>
<dbReference type="RefSeq" id="XP_007714297.1">
    <property type="nucleotide sequence ID" value="XM_007716107.1"/>
</dbReference>
<keyword evidence="5" id="KW-1185">Reference proteome</keyword>